<name>A0A839A8Q2_9HYPH</name>
<proteinExistence type="inferred from homology"/>
<dbReference type="Pfam" id="PF02108">
    <property type="entry name" value="FliH"/>
    <property type="match status" value="1"/>
</dbReference>
<dbReference type="PANTHER" id="PTHR34982:SF1">
    <property type="entry name" value="FLAGELLAR ASSEMBLY PROTEIN FLIH"/>
    <property type="match status" value="1"/>
</dbReference>
<dbReference type="Proteomes" id="UP000541109">
    <property type="component" value="Unassembled WGS sequence"/>
</dbReference>
<feature type="domain" description="Flagellar assembly protein FliH/Type III secretion system HrpE" evidence="9">
    <location>
        <begin position="79"/>
        <end position="196"/>
    </location>
</feature>
<evidence type="ECO:0000256" key="3">
    <source>
        <dbReference type="ARBA" id="ARBA00016507"/>
    </source>
</evidence>
<accession>A0A839A8Q2</accession>
<keyword evidence="10" id="KW-0282">Flagellum</keyword>
<dbReference type="EMBL" id="JACFXV010000029">
    <property type="protein sequence ID" value="MBA5775711.1"/>
    <property type="molecule type" value="Genomic_DNA"/>
</dbReference>
<evidence type="ECO:0000256" key="4">
    <source>
        <dbReference type="ARBA" id="ARBA00022448"/>
    </source>
</evidence>
<organism evidence="10 11">
    <name type="scientific">Stappia albiluteola</name>
    <dbReference type="NCBI Taxonomy" id="2758565"/>
    <lineage>
        <taxon>Bacteria</taxon>
        <taxon>Pseudomonadati</taxon>
        <taxon>Pseudomonadota</taxon>
        <taxon>Alphaproteobacteria</taxon>
        <taxon>Hyphomicrobiales</taxon>
        <taxon>Stappiaceae</taxon>
        <taxon>Stappia</taxon>
    </lineage>
</organism>
<evidence type="ECO:0000256" key="7">
    <source>
        <dbReference type="ARBA" id="ARBA00023225"/>
    </source>
</evidence>
<dbReference type="AlphaFoldDB" id="A0A839A8Q2"/>
<keyword evidence="7" id="KW-1006">Bacterial flagellum protein export</keyword>
<keyword evidence="10" id="KW-0966">Cell projection</keyword>
<keyword evidence="10" id="KW-0969">Cilium</keyword>
<reference evidence="10 11" key="1">
    <citation type="submission" date="2020-07" db="EMBL/GenBank/DDBJ databases">
        <title>Stappia sp., F7233, whole genome shotgun sequencing project.</title>
        <authorList>
            <person name="Jiang S."/>
            <person name="Liu Z.W."/>
            <person name="Du Z.J."/>
        </authorList>
    </citation>
    <scope>NUCLEOTIDE SEQUENCE [LARGE SCALE GENOMIC DNA]</scope>
    <source>
        <strain evidence="10 11">F7233</strain>
    </source>
</reference>
<evidence type="ECO:0000313" key="10">
    <source>
        <dbReference type="EMBL" id="MBA5775711.1"/>
    </source>
</evidence>
<keyword evidence="5" id="KW-1005">Bacterial flagellum biogenesis</keyword>
<evidence type="ECO:0000256" key="1">
    <source>
        <dbReference type="ARBA" id="ARBA00003041"/>
    </source>
</evidence>
<keyword evidence="4" id="KW-0813">Transport</keyword>
<feature type="compositionally biased region" description="Polar residues" evidence="8">
    <location>
        <begin position="67"/>
        <end position="77"/>
    </location>
</feature>
<dbReference type="GO" id="GO:0005829">
    <property type="term" value="C:cytosol"/>
    <property type="evidence" value="ECO:0007669"/>
    <property type="project" value="TreeGrafter"/>
</dbReference>
<comment type="caution">
    <text evidence="10">The sequence shown here is derived from an EMBL/GenBank/DDBJ whole genome shotgun (WGS) entry which is preliminary data.</text>
</comment>
<gene>
    <name evidence="10" type="ORF">H2509_01075</name>
</gene>
<protein>
    <recommendedName>
        <fullName evidence="3">Flagellar assembly protein FliH</fullName>
    </recommendedName>
</protein>
<keyword evidence="11" id="KW-1185">Reference proteome</keyword>
<sequence length="230" mass="25579">MNDVTDFKMRPSRFLFDTDFTPGAAEREDAPPPVPEIPMMPVAEHEARLAAAEKQAFEKGRAAGRTEGSQSAETKLSSEVGRLASEVAGLLGELDTHGQRREKDAIALAFLVARRLSAHLIAREPLGEMVALIAECMGPLRKAPHLVIRVREGDVEALRERLEPITHEKGFEGRLVILGEPDIERGDCRIEWADGGIVRDRKEIERQIDQAARRYLGSRRQAEAETPNEE</sequence>
<evidence type="ECO:0000256" key="8">
    <source>
        <dbReference type="SAM" id="MobiDB-lite"/>
    </source>
</evidence>
<evidence type="ECO:0000313" key="11">
    <source>
        <dbReference type="Proteomes" id="UP000541109"/>
    </source>
</evidence>
<evidence type="ECO:0000259" key="9">
    <source>
        <dbReference type="Pfam" id="PF02108"/>
    </source>
</evidence>
<dbReference type="InterPro" id="IPR018035">
    <property type="entry name" value="Flagellar_FliH/T3SS_HrpE"/>
</dbReference>
<comment type="similarity">
    <text evidence="2">Belongs to the FliH family.</text>
</comment>
<comment type="function">
    <text evidence="1">Needed for flagellar regrowth and assembly.</text>
</comment>
<evidence type="ECO:0000256" key="6">
    <source>
        <dbReference type="ARBA" id="ARBA00022927"/>
    </source>
</evidence>
<feature type="region of interest" description="Disordered" evidence="8">
    <location>
        <begin position="18"/>
        <end position="38"/>
    </location>
</feature>
<dbReference type="InterPro" id="IPR051472">
    <property type="entry name" value="T3SS_Stator/FliH"/>
</dbReference>
<dbReference type="GO" id="GO:0044781">
    <property type="term" value="P:bacterial-type flagellum organization"/>
    <property type="evidence" value="ECO:0007669"/>
    <property type="project" value="UniProtKB-KW"/>
</dbReference>
<dbReference type="GO" id="GO:0015031">
    <property type="term" value="P:protein transport"/>
    <property type="evidence" value="ECO:0007669"/>
    <property type="project" value="UniProtKB-KW"/>
</dbReference>
<feature type="region of interest" description="Disordered" evidence="8">
    <location>
        <begin position="58"/>
        <end position="77"/>
    </location>
</feature>
<dbReference type="PANTHER" id="PTHR34982">
    <property type="entry name" value="YOP PROTEINS TRANSLOCATION PROTEIN L"/>
    <property type="match status" value="1"/>
</dbReference>
<evidence type="ECO:0000256" key="2">
    <source>
        <dbReference type="ARBA" id="ARBA00006602"/>
    </source>
</evidence>
<evidence type="ECO:0000256" key="5">
    <source>
        <dbReference type="ARBA" id="ARBA00022795"/>
    </source>
</evidence>
<keyword evidence="6" id="KW-0653">Protein transport</keyword>